<dbReference type="SUPFAM" id="SSF52317">
    <property type="entry name" value="Class I glutamine amidotransferase-like"/>
    <property type="match status" value="1"/>
</dbReference>
<dbReference type="AlphaFoldDB" id="A0A0M7AEL3"/>
<dbReference type="GeneID" id="97670759"/>
<dbReference type="InterPro" id="IPR009057">
    <property type="entry name" value="Homeodomain-like_sf"/>
</dbReference>
<dbReference type="SMART" id="SM00342">
    <property type="entry name" value="HTH_ARAC"/>
    <property type="match status" value="1"/>
</dbReference>
<dbReference type="GO" id="GO:0003700">
    <property type="term" value="F:DNA-binding transcription factor activity"/>
    <property type="evidence" value="ECO:0007669"/>
    <property type="project" value="InterPro"/>
</dbReference>
<evidence type="ECO:0000256" key="3">
    <source>
        <dbReference type="ARBA" id="ARBA00023163"/>
    </source>
</evidence>
<proteinExistence type="predicted"/>
<dbReference type="OrthoDB" id="9793400at2"/>
<feature type="domain" description="HTH araC/xylS-type" evidence="4">
    <location>
        <begin position="238"/>
        <end position="336"/>
    </location>
</feature>
<keyword evidence="6" id="KW-1185">Reference proteome</keyword>
<dbReference type="Proteomes" id="UP000049983">
    <property type="component" value="Unassembled WGS sequence"/>
</dbReference>
<dbReference type="InterPro" id="IPR002818">
    <property type="entry name" value="DJ-1/PfpI"/>
</dbReference>
<evidence type="ECO:0000256" key="2">
    <source>
        <dbReference type="ARBA" id="ARBA00023125"/>
    </source>
</evidence>
<dbReference type="PROSITE" id="PS00041">
    <property type="entry name" value="HTH_ARAC_FAMILY_1"/>
    <property type="match status" value="1"/>
</dbReference>
<keyword evidence="2" id="KW-0238">DNA-binding</keyword>
<dbReference type="GO" id="GO:0043565">
    <property type="term" value="F:sequence-specific DNA binding"/>
    <property type="evidence" value="ECO:0007669"/>
    <property type="project" value="InterPro"/>
</dbReference>
<dbReference type="STRING" id="311410.LA5095_00273"/>
<dbReference type="Pfam" id="PF01965">
    <property type="entry name" value="DJ-1_PfpI"/>
    <property type="match status" value="1"/>
</dbReference>
<dbReference type="InterPro" id="IPR018062">
    <property type="entry name" value="HTH_AraC-typ_CS"/>
</dbReference>
<organism evidence="5 6">
    <name type="scientific">Roseibium album</name>
    <dbReference type="NCBI Taxonomy" id="311410"/>
    <lineage>
        <taxon>Bacteria</taxon>
        <taxon>Pseudomonadati</taxon>
        <taxon>Pseudomonadota</taxon>
        <taxon>Alphaproteobacteria</taxon>
        <taxon>Hyphomicrobiales</taxon>
        <taxon>Stappiaceae</taxon>
        <taxon>Roseibium</taxon>
    </lineage>
</organism>
<evidence type="ECO:0000313" key="5">
    <source>
        <dbReference type="EMBL" id="CTQ72846.1"/>
    </source>
</evidence>
<dbReference type="SUPFAM" id="SSF46689">
    <property type="entry name" value="Homeodomain-like"/>
    <property type="match status" value="2"/>
</dbReference>
<keyword evidence="3" id="KW-0804">Transcription</keyword>
<dbReference type="PANTHER" id="PTHR43130:SF3">
    <property type="entry name" value="HTH-TYPE TRANSCRIPTIONAL REGULATOR RV1931C"/>
    <property type="match status" value="1"/>
</dbReference>
<name>A0A0M7AEL3_9HYPH</name>
<dbReference type="RefSeq" id="WP_082442719.1">
    <property type="nucleotide sequence ID" value="NZ_CXWA01000006.1"/>
</dbReference>
<sequence>MEQSQDGNPAKPDQYLDAGRSDATTVDVCFLLLNNFSLLSFASAIEPLRIANKVLKRKSFNYRCCTVDGLDAIASNGSVMRADCALEEIARADLVAVCSSDDVERVELTARQKALIRQLALRVNRVAGICTGAYVLADLGLLDGRACTIHWEYADLFREMFPRTDLVDNLIQADGRFLTCAGGTAAIDLMVGFIAEVHGSRVAGDVADIALHHDMRSGEERQHTVMRDDLEMVPKKLRVCIELMTEHVSEPLSLQEIANRLGASPRQLQRDFHKYLNCTPLDYYSKIRIDIARQLVCRTSMRIIDIGVACGFSSGSHFSKRYRAAHGLSPAQDRELRSRKLER</sequence>
<dbReference type="InterPro" id="IPR029062">
    <property type="entry name" value="Class_I_gatase-like"/>
</dbReference>
<keyword evidence="1" id="KW-0805">Transcription regulation</keyword>
<dbReference type="Gene3D" id="1.10.10.60">
    <property type="entry name" value="Homeodomain-like"/>
    <property type="match status" value="1"/>
</dbReference>
<dbReference type="CDD" id="cd03136">
    <property type="entry name" value="GATase1_AraC_ArgR_like"/>
    <property type="match status" value="1"/>
</dbReference>
<dbReference type="Pfam" id="PF12833">
    <property type="entry name" value="HTH_18"/>
    <property type="match status" value="1"/>
</dbReference>
<dbReference type="EMBL" id="CXWC01000011">
    <property type="protein sequence ID" value="CTQ72846.1"/>
    <property type="molecule type" value="Genomic_DNA"/>
</dbReference>
<evidence type="ECO:0000313" key="6">
    <source>
        <dbReference type="Proteomes" id="UP000049983"/>
    </source>
</evidence>
<evidence type="ECO:0000256" key="1">
    <source>
        <dbReference type="ARBA" id="ARBA00023015"/>
    </source>
</evidence>
<dbReference type="InterPro" id="IPR018060">
    <property type="entry name" value="HTH_AraC"/>
</dbReference>
<dbReference type="Gene3D" id="3.40.50.880">
    <property type="match status" value="1"/>
</dbReference>
<accession>A0A0M7AEL3</accession>
<dbReference type="PROSITE" id="PS01124">
    <property type="entry name" value="HTH_ARAC_FAMILY_2"/>
    <property type="match status" value="1"/>
</dbReference>
<gene>
    <name evidence="5" type="primary">cdhR_6</name>
    <name evidence="5" type="ORF">LA5096_03414</name>
</gene>
<protein>
    <submittedName>
        <fullName evidence="5">Carnitine catabolism transcriptional activator</fullName>
    </submittedName>
</protein>
<dbReference type="PANTHER" id="PTHR43130">
    <property type="entry name" value="ARAC-FAMILY TRANSCRIPTIONAL REGULATOR"/>
    <property type="match status" value="1"/>
</dbReference>
<evidence type="ECO:0000259" key="4">
    <source>
        <dbReference type="PROSITE" id="PS01124"/>
    </source>
</evidence>
<reference evidence="6" key="1">
    <citation type="submission" date="2015-07" db="EMBL/GenBank/DDBJ databases">
        <authorList>
            <person name="Rodrigo-Torres Lidia"/>
            <person name="Arahal R.David."/>
        </authorList>
    </citation>
    <scope>NUCLEOTIDE SEQUENCE [LARGE SCALE GENOMIC DNA]</scope>
    <source>
        <strain evidence="6">CECT 5096</strain>
    </source>
</reference>
<dbReference type="InterPro" id="IPR052158">
    <property type="entry name" value="INH-QAR"/>
</dbReference>